<dbReference type="EMBL" id="FRAA01000009">
    <property type="protein sequence ID" value="SHK80982.1"/>
    <property type="molecule type" value="Genomic_DNA"/>
</dbReference>
<dbReference type="GO" id="GO:0031419">
    <property type="term" value="F:cobalamin binding"/>
    <property type="evidence" value="ECO:0007669"/>
    <property type="project" value="InterPro"/>
</dbReference>
<dbReference type="InterPro" id="IPR016176">
    <property type="entry name" value="Cbl-dep_enz_cat"/>
</dbReference>
<organism evidence="2 3">
    <name type="scientific">Reichenbachiella agariperforans</name>
    <dbReference type="NCBI Taxonomy" id="156994"/>
    <lineage>
        <taxon>Bacteria</taxon>
        <taxon>Pseudomonadati</taxon>
        <taxon>Bacteroidota</taxon>
        <taxon>Cytophagia</taxon>
        <taxon>Cytophagales</taxon>
        <taxon>Reichenbachiellaceae</taxon>
        <taxon>Reichenbachiella</taxon>
    </lineage>
</organism>
<dbReference type="STRING" id="156994.SAMN04488028_10953"/>
<dbReference type="Gene3D" id="3.20.20.240">
    <property type="entry name" value="Methylmalonyl-CoA mutase"/>
    <property type="match status" value="1"/>
</dbReference>
<dbReference type="InterPro" id="IPR006099">
    <property type="entry name" value="MeMalonylCoA_mutase_a/b_cat"/>
</dbReference>
<dbReference type="GO" id="GO:0016866">
    <property type="term" value="F:intramolecular transferase activity"/>
    <property type="evidence" value="ECO:0007669"/>
    <property type="project" value="InterPro"/>
</dbReference>
<evidence type="ECO:0000313" key="3">
    <source>
        <dbReference type="Proteomes" id="UP000184474"/>
    </source>
</evidence>
<dbReference type="SUPFAM" id="SSF51703">
    <property type="entry name" value="Cobalamin (vitamin B12)-dependent enzymes"/>
    <property type="match status" value="1"/>
</dbReference>
<feature type="domain" description="Methylmalonyl-CoA mutase alpha/beta chain catalytic" evidence="1">
    <location>
        <begin position="182"/>
        <end position="348"/>
    </location>
</feature>
<evidence type="ECO:0000313" key="2">
    <source>
        <dbReference type="EMBL" id="SHK80982.1"/>
    </source>
</evidence>
<proteinExistence type="predicted"/>
<sequence>MIMENYHFSEFSSMTKEDWINTSLATLGEETFTALYHPQLIPHLGVFSYYDQSDIASEPSWFTNRMSADWCYHERIRDDENMSPLELEALAQLGVQGLILTEEQLLKYSAQSMKVFKKLSFDSFKVGFEKDLPDSKKCGGFVFGGKYSEIQKEGTSFGYDLEIDVSGYGAKQDPVFEVVMVLLYLDEMLTSVSEGEALDELCSRLFVRMQLSVHFLSEVVKLRSVSLLLQSVISLVREERQPSINIPIYVAIGSGLEAMALDQQLIRLTSVFLSAVLGGASDIEVVLESNNKSISRYRDISNLLREEAMLSMVVDPLSGSYFIEKITHEMMRKSWLFFQRIKDKGGLVWFQGDYDRFIQITQS</sequence>
<name>A0A1M6VHJ6_REIAG</name>
<dbReference type="Pfam" id="PF01642">
    <property type="entry name" value="MM_CoA_mutase"/>
    <property type="match status" value="1"/>
</dbReference>
<dbReference type="AlphaFoldDB" id="A0A1M6VHJ6"/>
<gene>
    <name evidence="2" type="ORF">SAMN04488028_10953</name>
</gene>
<evidence type="ECO:0000259" key="1">
    <source>
        <dbReference type="Pfam" id="PF01642"/>
    </source>
</evidence>
<reference evidence="3" key="1">
    <citation type="submission" date="2016-11" db="EMBL/GenBank/DDBJ databases">
        <authorList>
            <person name="Varghese N."/>
            <person name="Submissions S."/>
        </authorList>
    </citation>
    <scope>NUCLEOTIDE SEQUENCE [LARGE SCALE GENOMIC DNA]</scope>
    <source>
        <strain evidence="3">DSM 26134</strain>
    </source>
</reference>
<dbReference type="PANTHER" id="PTHR48101">
    <property type="entry name" value="METHYLMALONYL-COA MUTASE, MITOCHONDRIAL-RELATED"/>
    <property type="match status" value="1"/>
</dbReference>
<accession>A0A1M6VHJ6</accession>
<dbReference type="Proteomes" id="UP000184474">
    <property type="component" value="Unassembled WGS sequence"/>
</dbReference>
<protein>
    <submittedName>
        <fullName evidence="2">Methylmalonyl-CoA mutase</fullName>
    </submittedName>
</protein>
<keyword evidence="3" id="KW-1185">Reference proteome</keyword>